<dbReference type="InterPro" id="IPR029063">
    <property type="entry name" value="SAM-dependent_MTases_sf"/>
</dbReference>
<dbReference type="Pfam" id="PF13649">
    <property type="entry name" value="Methyltransf_25"/>
    <property type="match status" value="1"/>
</dbReference>
<protein>
    <recommendedName>
        <fullName evidence="1">Methyltransferase domain-containing protein</fullName>
    </recommendedName>
</protein>
<proteinExistence type="predicted"/>
<dbReference type="CDD" id="cd02440">
    <property type="entry name" value="AdoMet_MTases"/>
    <property type="match status" value="1"/>
</dbReference>
<reference evidence="2 3" key="1">
    <citation type="journal article" date="2011" name="Genome Biol.">
        <title>Genome sequence of the insect pathogenic fungus Cordyceps militaris, a valued traditional Chinese medicine.</title>
        <authorList>
            <person name="Zheng P."/>
            <person name="Xia Y."/>
            <person name="Xiao G."/>
            <person name="Xiong C."/>
            <person name="Hu X."/>
            <person name="Zhang S."/>
            <person name="Zheng H."/>
            <person name="Huang Y."/>
            <person name="Zhou Y."/>
            <person name="Wang S."/>
            <person name="Zhao G.P."/>
            <person name="Liu X."/>
            <person name="St Leger R.J."/>
            <person name="Wang C."/>
        </authorList>
    </citation>
    <scope>NUCLEOTIDE SEQUENCE [LARGE SCALE GENOMIC DNA]</scope>
    <source>
        <strain evidence="2 3">CM01</strain>
    </source>
</reference>
<keyword evidence="3" id="KW-1185">Reference proteome</keyword>
<dbReference type="eggNOG" id="ENOG502S344">
    <property type="taxonomic scope" value="Eukaryota"/>
</dbReference>
<dbReference type="RefSeq" id="XP_006667280.1">
    <property type="nucleotide sequence ID" value="XM_006667217.1"/>
</dbReference>
<dbReference type="InterPro" id="IPR041698">
    <property type="entry name" value="Methyltransf_25"/>
</dbReference>
<sequence length="315" mass="34423">MTTADDCTVTGTPIVVNGSDATIKTLLASFLHNPALLDNFHIPRLKLRLATIQTWGVREGDHLVDIGCGQGESSLALATVVGDRGHVSAIDPAPLEYGHPFSMREAHDHIRQSVLGPRVSFYQADAPSFLADQRPDRPLDGAVLCQSLFYFPDERQVQSLFTTLQGAGISPVYVSEWSYAPSSETQAAHVLATTAQALYYRYKPAARIGVREQNVRAGVDQQAILRAAKAAGYRIARETLITPGQDMLEGQFEVRYVLGPLFQQRVADAALSKDQEAEIAAVVQELREEVEKELYSGGASVRAMDVWAPVFELAQ</sequence>
<dbReference type="Proteomes" id="UP000001610">
    <property type="component" value="Unassembled WGS sequence"/>
</dbReference>
<dbReference type="VEuPathDB" id="FungiDB:CCM_02063"/>
<feature type="domain" description="Methyltransferase" evidence="1">
    <location>
        <begin position="64"/>
        <end position="158"/>
    </location>
</feature>
<organism evidence="2 3">
    <name type="scientific">Cordyceps militaris (strain CM01)</name>
    <name type="common">Caterpillar fungus</name>
    <dbReference type="NCBI Taxonomy" id="983644"/>
    <lineage>
        <taxon>Eukaryota</taxon>
        <taxon>Fungi</taxon>
        <taxon>Dikarya</taxon>
        <taxon>Ascomycota</taxon>
        <taxon>Pezizomycotina</taxon>
        <taxon>Sordariomycetes</taxon>
        <taxon>Hypocreomycetidae</taxon>
        <taxon>Hypocreales</taxon>
        <taxon>Cordycipitaceae</taxon>
        <taxon>Cordyceps</taxon>
    </lineage>
</organism>
<dbReference type="Gene3D" id="3.40.50.150">
    <property type="entry name" value="Vaccinia Virus protein VP39"/>
    <property type="match status" value="1"/>
</dbReference>
<dbReference type="STRING" id="983644.G3JCC9"/>
<evidence type="ECO:0000313" key="2">
    <source>
        <dbReference type="EMBL" id="EGX93794.1"/>
    </source>
</evidence>
<evidence type="ECO:0000259" key="1">
    <source>
        <dbReference type="Pfam" id="PF13649"/>
    </source>
</evidence>
<dbReference type="EMBL" id="JH126400">
    <property type="protein sequence ID" value="EGX93794.1"/>
    <property type="molecule type" value="Genomic_DNA"/>
</dbReference>
<dbReference type="KEGG" id="cmt:CCM_02063"/>
<dbReference type="HOGENOM" id="CLU_058846_0_0_1"/>
<dbReference type="AlphaFoldDB" id="G3JCC9"/>
<gene>
    <name evidence="2" type="ORF">CCM_02063</name>
</gene>
<dbReference type="OrthoDB" id="8300214at2759"/>
<dbReference type="SUPFAM" id="SSF53335">
    <property type="entry name" value="S-adenosyl-L-methionine-dependent methyltransferases"/>
    <property type="match status" value="1"/>
</dbReference>
<evidence type="ECO:0000313" key="3">
    <source>
        <dbReference type="Proteomes" id="UP000001610"/>
    </source>
</evidence>
<name>G3JCC9_CORMM</name>
<dbReference type="GeneID" id="18164092"/>
<dbReference type="InParanoid" id="G3JCC9"/>
<accession>G3JCC9</accession>
<dbReference type="OMA" id="IPRFTHR"/>